<organism evidence="1 2">
    <name type="scientific">Phytophthora fragariaefolia</name>
    <dbReference type="NCBI Taxonomy" id="1490495"/>
    <lineage>
        <taxon>Eukaryota</taxon>
        <taxon>Sar</taxon>
        <taxon>Stramenopiles</taxon>
        <taxon>Oomycota</taxon>
        <taxon>Peronosporomycetes</taxon>
        <taxon>Peronosporales</taxon>
        <taxon>Peronosporaceae</taxon>
        <taxon>Phytophthora</taxon>
    </lineage>
</organism>
<gene>
    <name evidence="1" type="ORF">Pfra01_001149200</name>
</gene>
<name>A0A9W6XI43_9STRA</name>
<sequence length="68" mass="7369">MQRSCPTLLTSSNALDAGHLTPHQAYIRDGYMLAANRESIIQSRLGSMPNISTMVTDVAIPVVPVIMI</sequence>
<accession>A0A9W6XI43</accession>
<evidence type="ECO:0000313" key="1">
    <source>
        <dbReference type="EMBL" id="GMF39085.1"/>
    </source>
</evidence>
<reference evidence="1" key="1">
    <citation type="submission" date="2023-04" db="EMBL/GenBank/DDBJ databases">
        <title>Phytophthora fragariaefolia NBRC 109709.</title>
        <authorList>
            <person name="Ichikawa N."/>
            <person name="Sato H."/>
            <person name="Tonouchi N."/>
        </authorList>
    </citation>
    <scope>NUCLEOTIDE SEQUENCE</scope>
    <source>
        <strain evidence="1">NBRC 109709</strain>
    </source>
</reference>
<keyword evidence="2" id="KW-1185">Reference proteome</keyword>
<comment type="caution">
    <text evidence="1">The sequence shown here is derived from an EMBL/GenBank/DDBJ whole genome shotgun (WGS) entry which is preliminary data.</text>
</comment>
<proteinExistence type="predicted"/>
<dbReference type="EMBL" id="BSXT01001132">
    <property type="protein sequence ID" value="GMF39085.1"/>
    <property type="molecule type" value="Genomic_DNA"/>
</dbReference>
<dbReference type="Proteomes" id="UP001165121">
    <property type="component" value="Unassembled WGS sequence"/>
</dbReference>
<dbReference type="AlphaFoldDB" id="A0A9W6XI43"/>
<protein>
    <submittedName>
        <fullName evidence="1">Unnamed protein product</fullName>
    </submittedName>
</protein>
<evidence type="ECO:0000313" key="2">
    <source>
        <dbReference type="Proteomes" id="UP001165121"/>
    </source>
</evidence>